<feature type="transmembrane region" description="Helical" evidence="2">
    <location>
        <begin position="92"/>
        <end position="114"/>
    </location>
</feature>
<feature type="compositionally biased region" description="Low complexity" evidence="1">
    <location>
        <begin position="65"/>
        <end position="82"/>
    </location>
</feature>
<proteinExistence type="predicted"/>
<sequence>MAEEASRPLIEQEPRPISPHRSPTSIGKASHPPDSEPGPYELSSESTPLLVRHDDDLLGYGGTGSRRPSSVRPRSLSSSSGTLKKRRGRIRWPIFCALLTVAAVVAILIFAFIAPAAVKEYAKEAVVFKPTNVSIESATADGLQARIQGDVVLDARRVHKKPVRDIGRFVTWIGREAESGQSEVELYLPEYGNVLLGTANLPSVKVNIQNGHVNHVNFLADFVPGDFEGIHNVALDWLNGKLEKLTVRGTATLDIKSGFLSLGQQLLSDSLTIEEGDFPSLPAVNITNLNVHDAEDPGQQGAMAIDASAAVQFDSPFAVNIPPLGFEVLVPNCSPGDAPIRVAAATTRGFPVTPGQPTSVDVAGVIQGLSEDLTRVCPGMKGSPLDFLVKSYIHGDGTTVYVRGADPPSLATPGWVVDILKSVTVPLSFTGHALDNLVRNFTMSDVHFTLPDPFAEPDSPESQPTVSALVKVLIGLPKELGLQLDVPRVRATADVYYGGNKLGILNLRKWQAANSTLLDDVDGSPALYVDFGIKKAPLEVTDEDVLTDVLQDLIFQGKRVKLDVAASVDAEVTTGLGTFAVREIPAQGEIVVKPPYGGSLDEFSPHIASVELGTTTASSLLVKALVNVTNPSPYSAFVPSVDFLLLFNGSRVGHITAKDLTITPGANDGLPVDLTWSPLVLDGETGVAAGRELLSKYISGYNTTVTVRTHEGTIPGLPKLGKALSKLGLEIQIPRVPVPHAPGAGDDPDDDQKGFIQGATMHLWSSTAEFTLSSPFPNTTIDITSVHAQAFYEGDEEVGTIDYRVPFPVPPGISVTPRLPVDLNLGGIGYDALKKALGGTLGLDAVAKVGVQIQHYRDIVFYHGKSIKARVKL</sequence>
<keyword evidence="2" id="KW-1133">Transmembrane helix</keyword>
<evidence type="ECO:0000256" key="1">
    <source>
        <dbReference type="SAM" id="MobiDB-lite"/>
    </source>
</evidence>
<dbReference type="InterPro" id="IPR059066">
    <property type="entry name" value="Ig_Tag1-like_5th"/>
</dbReference>
<evidence type="ECO:0000313" key="9">
    <source>
        <dbReference type="Proteomes" id="UP000661280"/>
    </source>
</evidence>
<dbReference type="Pfam" id="PF22786">
    <property type="entry name" value="Tag1_C"/>
    <property type="match status" value="1"/>
</dbReference>
<organism evidence="7 8">
    <name type="scientific">Aspergillus kawachii</name>
    <name type="common">White koji mold</name>
    <name type="synonym">Aspergillus awamori var. kawachi</name>
    <dbReference type="NCBI Taxonomy" id="1069201"/>
    <lineage>
        <taxon>Eukaryota</taxon>
        <taxon>Fungi</taxon>
        <taxon>Dikarya</taxon>
        <taxon>Ascomycota</taxon>
        <taxon>Pezizomycotina</taxon>
        <taxon>Eurotiomycetes</taxon>
        <taxon>Eurotiomycetidae</taxon>
        <taxon>Eurotiales</taxon>
        <taxon>Aspergillaceae</taxon>
        <taxon>Aspergillus</taxon>
        <taxon>Aspergillus subgen. Circumdati</taxon>
    </lineage>
</organism>
<keyword evidence="9" id="KW-1185">Reference proteome</keyword>
<feature type="domain" description="Tag1-like fifth Ig-like" evidence="5">
    <location>
        <begin position="749"/>
        <end position="860"/>
    </location>
</feature>
<gene>
    <name evidence="6" type="ORF">AKAW2_51191S</name>
    <name evidence="7" type="ORF">RIB2604_02001540</name>
</gene>
<dbReference type="InterPro" id="IPR059065">
    <property type="entry name" value="Ig_Tag1-like_4th"/>
</dbReference>
<dbReference type="Pfam" id="PF26174">
    <property type="entry name" value="LEA-2_1"/>
    <property type="match status" value="1"/>
</dbReference>
<protein>
    <submittedName>
        <fullName evidence="7">Similar to An04g01600</fullName>
    </submittedName>
</protein>
<dbReference type="Pfam" id="PF26150">
    <property type="entry name" value="LEA-2_4"/>
    <property type="match status" value="1"/>
</dbReference>
<name>A0A146FIE1_ASPKA</name>
<feature type="domain" description="Tag1-like fourth Ig-like" evidence="4">
    <location>
        <begin position="605"/>
        <end position="720"/>
    </location>
</feature>
<dbReference type="Gene3D" id="2.60.40.1820">
    <property type="match status" value="1"/>
</dbReference>
<evidence type="ECO:0000259" key="4">
    <source>
        <dbReference type="Pfam" id="PF26150"/>
    </source>
</evidence>
<feature type="domain" description="Tag1 C-terminal" evidence="3">
    <location>
        <begin position="483"/>
        <end position="593"/>
    </location>
</feature>
<evidence type="ECO:0000313" key="6">
    <source>
        <dbReference type="EMBL" id="BCS00850.1"/>
    </source>
</evidence>
<dbReference type="EMBL" id="AP024429">
    <property type="protein sequence ID" value="BCS00850.1"/>
    <property type="molecule type" value="Genomic_DNA"/>
</dbReference>
<evidence type="ECO:0000256" key="2">
    <source>
        <dbReference type="SAM" id="Phobius"/>
    </source>
</evidence>
<dbReference type="Proteomes" id="UP000075230">
    <property type="component" value="Unassembled WGS sequence"/>
</dbReference>
<evidence type="ECO:0000313" key="7">
    <source>
        <dbReference type="EMBL" id="GAT25577.1"/>
    </source>
</evidence>
<dbReference type="AlphaFoldDB" id="A0A146FIE1"/>
<dbReference type="PANTHER" id="PTHR35895">
    <property type="entry name" value="CHROMOSOME 16, WHOLE GENOME SHOTGUN SEQUENCE"/>
    <property type="match status" value="1"/>
</dbReference>
<dbReference type="Proteomes" id="UP000661280">
    <property type="component" value="Chromosome 5"/>
</dbReference>
<dbReference type="GeneID" id="64962171"/>
<reference evidence="8" key="2">
    <citation type="submission" date="2016-02" db="EMBL/GenBank/DDBJ databases">
        <title>Genome sequencing of Aspergillus luchuensis NBRC 4314.</title>
        <authorList>
            <person name="Yamada O."/>
        </authorList>
    </citation>
    <scope>NUCLEOTIDE SEQUENCE [LARGE SCALE GENOMIC DNA]</scope>
    <source>
        <strain evidence="8">RIB 2604</strain>
    </source>
</reference>
<dbReference type="OrthoDB" id="5596576at2759"/>
<evidence type="ECO:0000313" key="8">
    <source>
        <dbReference type="Proteomes" id="UP000075230"/>
    </source>
</evidence>
<dbReference type="VEuPathDB" id="FungiDB:ASPFODRAFT_185793"/>
<keyword evidence="2" id="KW-0472">Membrane</keyword>
<dbReference type="GO" id="GO:0000329">
    <property type="term" value="C:fungal-type vacuole membrane"/>
    <property type="evidence" value="ECO:0007669"/>
    <property type="project" value="InterPro"/>
</dbReference>
<dbReference type="InterPro" id="IPR055011">
    <property type="entry name" value="Tag1_C"/>
</dbReference>
<dbReference type="RefSeq" id="XP_041544612.1">
    <property type="nucleotide sequence ID" value="XM_041691092.1"/>
</dbReference>
<evidence type="ECO:0000259" key="3">
    <source>
        <dbReference type="Pfam" id="PF22786"/>
    </source>
</evidence>
<dbReference type="EMBL" id="BCWF01000020">
    <property type="protein sequence ID" value="GAT25577.1"/>
    <property type="molecule type" value="Genomic_DNA"/>
</dbReference>
<reference evidence="6" key="3">
    <citation type="submission" date="2021-01" db="EMBL/GenBank/DDBJ databases">
        <authorList>
            <consortium name="Aspergillus luchuensis mut. kawachii IFO 4304 genome sequencing consortium"/>
            <person name="Kazuki M."/>
            <person name="Futagami T."/>
        </authorList>
    </citation>
    <scope>NUCLEOTIDE SEQUENCE</scope>
    <source>
        <strain evidence="6">IFO 4308</strain>
    </source>
</reference>
<evidence type="ECO:0000259" key="5">
    <source>
        <dbReference type="Pfam" id="PF26153"/>
    </source>
</evidence>
<dbReference type="InterPro" id="IPR046368">
    <property type="entry name" value="Tag1"/>
</dbReference>
<accession>A0A146FIE1</accession>
<feature type="region of interest" description="Disordered" evidence="1">
    <location>
        <begin position="1"/>
        <end position="82"/>
    </location>
</feature>
<keyword evidence="2" id="KW-0812">Transmembrane</keyword>
<reference evidence="6" key="4">
    <citation type="submission" date="2021-02" db="EMBL/GenBank/DDBJ databases">
        <title>Aspergillus luchuensis mut. kawachii IFO 4304 genome sequence.</title>
        <authorList>
            <person name="Mori K."/>
            <person name="Kadooka C."/>
            <person name="Goto M."/>
            <person name="Futagami T."/>
        </authorList>
    </citation>
    <scope>NUCLEOTIDE SEQUENCE</scope>
    <source>
        <strain evidence="6">IFO 4308</strain>
    </source>
</reference>
<dbReference type="PANTHER" id="PTHR35895:SF3">
    <property type="entry name" value="PRE-RRNA PROCESSING PROTEIN"/>
    <property type="match status" value="1"/>
</dbReference>
<dbReference type="Pfam" id="PF26153">
    <property type="entry name" value="LEA-2L_5"/>
    <property type="match status" value="1"/>
</dbReference>
<feature type="compositionally biased region" description="Basic and acidic residues" evidence="1">
    <location>
        <begin position="1"/>
        <end position="14"/>
    </location>
</feature>
<dbReference type="KEGG" id="aluc:AKAW2_51191S"/>
<reference evidence="7 8" key="1">
    <citation type="journal article" date="2016" name="DNA Res.">
        <title>Genome sequence of Aspergillus luchuensis NBRC 4314.</title>
        <authorList>
            <person name="Yamada O."/>
            <person name="Machida M."/>
            <person name="Hosoyama A."/>
            <person name="Goto M."/>
            <person name="Takahashi T."/>
            <person name="Futagami T."/>
            <person name="Yamagata Y."/>
            <person name="Takeuchi M."/>
            <person name="Kobayashi T."/>
            <person name="Koike H."/>
            <person name="Abe K."/>
            <person name="Asai K."/>
            <person name="Arita M."/>
            <person name="Fujita N."/>
            <person name="Fukuda K."/>
            <person name="Higa K."/>
            <person name="Horikawa H."/>
            <person name="Ishikawa T."/>
            <person name="Jinno K."/>
            <person name="Kato Y."/>
            <person name="Kirimura K."/>
            <person name="Mizutani O."/>
            <person name="Nakasone K."/>
            <person name="Sano M."/>
            <person name="Shiraishi Y."/>
            <person name="Tsukahara M."/>
            <person name="Gomi K."/>
        </authorList>
    </citation>
    <scope>NUCLEOTIDE SEQUENCE [LARGE SCALE GENOMIC DNA]</scope>
    <source>
        <strain evidence="7 8">RIB 2604</strain>
    </source>
</reference>